<dbReference type="CDD" id="cd02440">
    <property type="entry name" value="AdoMet_MTases"/>
    <property type="match status" value="1"/>
</dbReference>
<protein>
    <recommendedName>
        <fullName evidence="4">Polyamine aminopropyltransferase</fullName>
    </recommendedName>
    <alternativeName>
        <fullName evidence="4">Putrescine aminopropyltransferase</fullName>
        <shortName evidence="4">PAPT</shortName>
    </alternativeName>
    <alternativeName>
        <fullName evidence="4">Spermidine synthase</fullName>
        <shortName evidence="4">SPDS</shortName>
        <shortName evidence="4">SPDSY</shortName>
        <ecNumber evidence="4">2.5.1.16</ecNumber>
    </alternativeName>
</protein>
<gene>
    <name evidence="4" type="primary">speE</name>
    <name evidence="7" type="ORF">GLW04_16100</name>
</gene>
<feature type="domain" description="PABS" evidence="6">
    <location>
        <begin position="210"/>
        <end position="444"/>
    </location>
</feature>
<dbReference type="NCBIfam" id="NF002956">
    <property type="entry name" value="PRK03612.1"/>
    <property type="match status" value="1"/>
</dbReference>
<dbReference type="InterPro" id="IPR036259">
    <property type="entry name" value="MFS_trans_sf"/>
</dbReference>
<comment type="function">
    <text evidence="4">Catalyzes the irreversible transfer of a propylamine group from the amino donor S-adenosylmethioninamine (decarboxy-AdoMet) to putrescine (1,4-diaminobutane) to yield spermidine.</text>
</comment>
<evidence type="ECO:0000256" key="1">
    <source>
        <dbReference type="ARBA" id="ARBA00007867"/>
    </source>
</evidence>
<dbReference type="HAMAP" id="MF_00198">
    <property type="entry name" value="Spermidine_synth"/>
    <property type="match status" value="1"/>
</dbReference>
<feature type="binding site" evidence="4">
    <location>
        <position position="239"/>
    </location>
    <ligand>
        <name>S-methyl-5'-thioadenosine</name>
        <dbReference type="ChEBI" id="CHEBI:17509"/>
    </ligand>
</feature>
<comment type="caution">
    <text evidence="7">The sequence shown here is derived from an EMBL/GenBank/DDBJ whole genome shotgun (WGS) entry which is preliminary data.</text>
</comment>
<dbReference type="Gene3D" id="3.40.50.150">
    <property type="entry name" value="Vaccinia Virus protein VP39"/>
    <property type="match status" value="1"/>
</dbReference>
<keyword evidence="4" id="KW-1133">Transmembrane helix</keyword>
<comment type="subcellular location">
    <subcellularLocation>
        <location evidence="4">Cell membrane</location>
        <topology evidence="4">Multi-pass membrane protein</topology>
    </subcellularLocation>
</comment>
<evidence type="ECO:0000256" key="5">
    <source>
        <dbReference type="PROSITE-ProRule" id="PRU00354"/>
    </source>
</evidence>
<feature type="transmembrane region" description="Helical" evidence="4">
    <location>
        <begin position="139"/>
        <end position="158"/>
    </location>
</feature>
<feature type="transmembrane region" description="Helical" evidence="4">
    <location>
        <begin position="7"/>
        <end position="25"/>
    </location>
</feature>
<dbReference type="EC" id="2.5.1.16" evidence="4"/>
<comment type="pathway">
    <text evidence="4">Amine and polyamine biosynthesis; spermidine biosynthesis; spermidine from putrescine: step 1/1.</text>
</comment>
<feature type="transmembrane region" description="Helical" evidence="4">
    <location>
        <begin position="164"/>
        <end position="186"/>
    </location>
</feature>
<keyword evidence="3 4" id="KW-0620">Polyamine biosynthesis</keyword>
<dbReference type="GO" id="GO:0005886">
    <property type="term" value="C:plasma membrane"/>
    <property type="evidence" value="ECO:0007669"/>
    <property type="project" value="UniProtKB-SubCell"/>
</dbReference>
<comment type="similarity">
    <text evidence="1 4">Belongs to the spermidine/spermine synthase family.</text>
</comment>
<dbReference type="SUPFAM" id="SSF103473">
    <property type="entry name" value="MFS general substrate transporter"/>
    <property type="match status" value="1"/>
</dbReference>
<dbReference type="FunFam" id="3.40.50.150:FF:000088">
    <property type="entry name" value="Polyamine aminopropyltransferase"/>
    <property type="match status" value="1"/>
</dbReference>
<dbReference type="InterPro" id="IPR029063">
    <property type="entry name" value="SAM-dependent_MTases_sf"/>
</dbReference>
<feature type="active site" description="Proton acceptor" evidence="4 5">
    <location>
        <position position="365"/>
    </location>
</feature>
<dbReference type="GO" id="GO:0008295">
    <property type="term" value="P:spermidine biosynthetic process"/>
    <property type="evidence" value="ECO:0007669"/>
    <property type="project" value="UniProtKB-UniRule"/>
</dbReference>
<accession>A0A845DVH8</accession>
<feature type="transmembrane region" description="Helical" evidence="4">
    <location>
        <begin position="198"/>
        <end position="214"/>
    </location>
</feature>
<keyword evidence="2 4" id="KW-0808">Transferase</keyword>
<keyword evidence="4" id="KW-1003">Cell membrane</keyword>
<dbReference type="PROSITE" id="PS01330">
    <property type="entry name" value="PABS_1"/>
    <property type="match status" value="1"/>
</dbReference>
<sequence length="511" mass="57341">MNAQRYLYLSSGIVSICGIVFQVLYGAAGSYLFGDSVLYYCITIGLFLMAMGIGAAVSERLKNWLVTRFVQAEFLIAIIGGFSVFGLFFFSSFFDQGTAQVYLYIVISLTGFLTGLELPILIRRVQEIRADISKSTARVLFFDYAGSLIGSIGFALLLRPALGLIKTAFLVAAINAVIALFLTFYFQKEIRRPALHKLSGVLILLLLGWGFLYGEKYAAAFEQRVYADPVIHAEDTQYQRIILTKEPNDVRLYLNGQLQFSESDEYRYHEALVHIPMALAKQKRNILILGGGDGLAVREVLKHDQVENITLVDLDPAMTDLANTHHELLRLNEGALKDDRVKIVHADAFQYLQENEAFYDVIIGDLPDPNNEGLNKLYTTQFYSLVRNHLAPGGKISMQSTSPVFAPKVFWTIHETMKETGLFTDSYHLDVPSFGNWGFTLASREAIDLDNLQVSDDLSFLNEETARALFAFGNDTDAVIEEEDGGTFDIPVNTLNRPVLIQLYQKAWQEY</sequence>
<evidence type="ECO:0000256" key="3">
    <source>
        <dbReference type="ARBA" id="ARBA00023115"/>
    </source>
</evidence>
<dbReference type="EMBL" id="WMET01000004">
    <property type="protein sequence ID" value="MYL21426.1"/>
    <property type="molecule type" value="Genomic_DNA"/>
</dbReference>
<dbReference type="PANTHER" id="PTHR43317:SF1">
    <property type="entry name" value="THERMOSPERMINE SYNTHASE ACAULIS5"/>
    <property type="match status" value="1"/>
</dbReference>
<dbReference type="Proteomes" id="UP000460949">
    <property type="component" value="Unassembled WGS sequence"/>
</dbReference>
<evidence type="ECO:0000256" key="4">
    <source>
        <dbReference type="HAMAP-Rule" id="MF_00198"/>
    </source>
</evidence>
<dbReference type="PROSITE" id="PS51006">
    <property type="entry name" value="PABS_2"/>
    <property type="match status" value="1"/>
</dbReference>
<feature type="binding site" evidence="4">
    <location>
        <position position="313"/>
    </location>
    <ligand>
        <name>S-methyl-5'-thioadenosine</name>
        <dbReference type="ChEBI" id="CHEBI:17509"/>
    </ligand>
</feature>
<dbReference type="AlphaFoldDB" id="A0A845DVH8"/>
<feature type="transmembrane region" description="Helical" evidence="4">
    <location>
        <begin position="69"/>
        <end position="89"/>
    </location>
</feature>
<comment type="caution">
    <text evidence="4">Lacks conserved residue(s) required for the propagation of feature annotation.</text>
</comment>
<evidence type="ECO:0000313" key="8">
    <source>
        <dbReference type="Proteomes" id="UP000460949"/>
    </source>
</evidence>
<feature type="binding site" evidence="4">
    <location>
        <begin position="347"/>
        <end position="348"/>
    </location>
    <ligand>
        <name>S-methyl-5'-thioadenosine</name>
        <dbReference type="ChEBI" id="CHEBI:17509"/>
    </ligand>
</feature>
<comment type="catalytic activity">
    <reaction evidence="4">
        <text>S-adenosyl 3-(methylsulfanyl)propylamine + putrescine = S-methyl-5'-thioadenosine + spermidine + H(+)</text>
        <dbReference type="Rhea" id="RHEA:12721"/>
        <dbReference type="ChEBI" id="CHEBI:15378"/>
        <dbReference type="ChEBI" id="CHEBI:17509"/>
        <dbReference type="ChEBI" id="CHEBI:57443"/>
        <dbReference type="ChEBI" id="CHEBI:57834"/>
        <dbReference type="ChEBI" id="CHEBI:326268"/>
        <dbReference type="EC" id="2.5.1.16"/>
    </reaction>
</comment>
<reference evidence="7 8" key="1">
    <citation type="submission" date="2019-11" db="EMBL/GenBank/DDBJ databases">
        <title>Genome sequences of 17 halophilic strains isolated from different environments.</title>
        <authorList>
            <person name="Furrow R.E."/>
        </authorList>
    </citation>
    <scope>NUCLEOTIDE SEQUENCE [LARGE SCALE GENOMIC DNA]</scope>
    <source>
        <strain evidence="7 8">22511_23_Filter</strain>
    </source>
</reference>
<dbReference type="SUPFAM" id="SSF53335">
    <property type="entry name" value="S-adenosyl-L-methionine-dependent methyltransferases"/>
    <property type="match status" value="1"/>
</dbReference>
<name>A0A845DVH8_9BACI</name>
<keyword evidence="4" id="KW-0472">Membrane</keyword>
<evidence type="ECO:0000259" key="6">
    <source>
        <dbReference type="PROSITE" id="PS51006"/>
    </source>
</evidence>
<dbReference type="GO" id="GO:0004766">
    <property type="term" value="F:spermidine synthase activity"/>
    <property type="evidence" value="ECO:0007669"/>
    <property type="project" value="UniProtKB-UniRule"/>
</dbReference>
<feature type="transmembrane region" description="Helical" evidence="4">
    <location>
        <begin position="37"/>
        <end position="57"/>
    </location>
</feature>
<dbReference type="RefSeq" id="WP_160839086.1">
    <property type="nucleotide sequence ID" value="NZ_WMET01000004.1"/>
</dbReference>
<dbReference type="Pfam" id="PF01564">
    <property type="entry name" value="Spermine_synth"/>
    <property type="match status" value="1"/>
</dbReference>
<dbReference type="InterPro" id="IPR001045">
    <property type="entry name" value="Spermi_synthase"/>
</dbReference>
<evidence type="ECO:0000256" key="2">
    <source>
        <dbReference type="ARBA" id="ARBA00022679"/>
    </source>
</evidence>
<proteinExistence type="inferred from homology"/>
<dbReference type="UniPathway" id="UPA00248">
    <property type="reaction ID" value="UER00314"/>
</dbReference>
<feature type="binding site" evidence="4">
    <location>
        <position position="269"/>
    </location>
    <ligand>
        <name>spermidine</name>
        <dbReference type="ChEBI" id="CHEBI:57834"/>
    </ligand>
</feature>
<evidence type="ECO:0000313" key="7">
    <source>
        <dbReference type="EMBL" id="MYL21426.1"/>
    </source>
</evidence>
<dbReference type="GO" id="GO:0010487">
    <property type="term" value="F:thermospermine synthase activity"/>
    <property type="evidence" value="ECO:0007669"/>
    <property type="project" value="UniProtKB-ARBA"/>
</dbReference>
<keyword evidence="4" id="KW-0812">Transmembrane</keyword>
<comment type="subunit">
    <text evidence="4">Homodimer or homotetramer.</text>
</comment>
<feature type="binding site" evidence="4">
    <location>
        <position position="293"/>
    </location>
    <ligand>
        <name>spermidine</name>
        <dbReference type="ChEBI" id="CHEBI:57834"/>
    </ligand>
</feature>
<keyword evidence="4" id="KW-0745">Spermidine biosynthesis</keyword>
<dbReference type="PANTHER" id="PTHR43317">
    <property type="entry name" value="THERMOSPERMINE SYNTHASE ACAULIS5"/>
    <property type="match status" value="1"/>
</dbReference>
<dbReference type="InterPro" id="IPR030374">
    <property type="entry name" value="PABS"/>
</dbReference>
<dbReference type="NCBIfam" id="NF037959">
    <property type="entry name" value="MFS_SpdSyn"/>
    <property type="match status" value="1"/>
</dbReference>
<organism evidence="7 8">
    <name type="scientific">Halobacillus litoralis</name>
    <dbReference type="NCBI Taxonomy" id="45668"/>
    <lineage>
        <taxon>Bacteria</taxon>
        <taxon>Bacillati</taxon>
        <taxon>Bacillota</taxon>
        <taxon>Bacilli</taxon>
        <taxon>Bacillales</taxon>
        <taxon>Bacillaceae</taxon>
        <taxon>Halobacillus</taxon>
    </lineage>
</organism>
<dbReference type="InterPro" id="IPR030373">
    <property type="entry name" value="PABS_CS"/>
</dbReference>
<feature type="transmembrane region" description="Helical" evidence="4">
    <location>
        <begin position="101"/>
        <end position="118"/>
    </location>
</feature>